<dbReference type="SUPFAM" id="SSF103473">
    <property type="entry name" value="MFS general substrate transporter"/>
    <property type="match status" value="1"/>
</dbReference>
<feature type="transmembrane region" description="Helical" evidence="7">
    <location>
        <begin position="328"/>
        <end position="349"/>
    </location>
</feature>
<evidence type="ECO:0000256" key="7">
    <source>
        <dbReference type="SAM" id="Phobius"/>
    </source>
</evidence>
<feature type="transmembrane region" description="Helical" evidence="7">
    <location>
        <begin position="76"/>
        <end position="96"/>
    </location>
</feature>
<dbReference type="Proteomes" id="UP000502996">
    <property type="component" value="Chromosome"/>
</dbReference>
<feature type="transmembrane region" description="Helical" evidence="7">
    <location>
        <begin position="134"/>
        <end position="154"/>
    </location>
</feature>
<accession>A0A6G6WHF6</accession>
<dbReference type="RefSeq" id="WP_165236266.1">
    <property type="nucleotide sequence ID" value="NZ_CP049257.1"/>
</dbReference>
<keyword evidence="4 7" id="KW-0812">Transmembrane</keyword>
<protein>
    <submittedName>
        <fullName evidence="9">MFS transporter</fullName>
    </submittedName>
</protein>
<feature type="transmembrane region" description="Helical" evidence="7">
    <location>
        <begin position="437"/>
        <end position="455"/>
    </location>
</feature>
<dbReference type="GO" id="GO:0022857">
    <property type="term" value="F:transmembrane transporter activity"/>
    <property type="evidence" value="ECO:0007669"/>
    <property type="project" value="InterPro"/>
</dbReference>
<dbReference type="PANTHER" id="PTHR42718:SF42">
    <property type="entry name" value="EXPORT PROTEIN"/>
    <property type="match status" value="1"/>
</dbReference>
<keyword evidence="2" id="KW-0813">Transport</keyword>
<dbReference type="Pfam" id="PF07690">
    <property type="entry name" value="MFS_1"/>
    <property type="match status" value="1"/>
</dbReference>
<evidence type="ECO:0000256" key="4">
    <source>
        <dbReference type="ARBA" id="ARBA00022692"/>
    </source>
</evidence>
<feature type="transmembrane region" description="Helical" evidence="7">
    <location>
        <begin position="228"/>
        <end position="246"/>
    </location>
</feature>
<dbReference type="NCBIfam" id="TIGR00711">
    <property type="entry name" value="efflux_EmrB"/>
    <property type="match status" value="1"/>
</dbReference>
<feature type="transmembrane region" description="Helical" evidence="7">
    <location>
        <begin position="266"/>
        <end position="288"/>
    </location>
</feature>
<dbReference type="PROSITE" id="PS50850">
    <property type="entry name" value="MFS"/>
    <property type="match status" value="1"/>
</dbReference>
<dbReference type="PANTHER" id="PTHR42718">
    <property type="entry name" value="MAJOR FACILITATOR SUPERFAMILY MULTIDRUG TRANSPORTER MFSC"/>
    <property type="match status" value="1"/>
</dbReference>
<feature type="transmembrane region" description="Helical" evidence="7">
    <location>
        <begin position="9"/>
        <end position="29"/>
    </location>
</feature>
<evidence type="ECO:0000313" key="10">
    <source>
        <dbReference type="Proteomes" id="UP000502996"/>
    </source>
</evidence>
<organism evidence="9 10">
    <name type="scientific">Nocardioides anomalus</name>
    <dbReference type="NCBI Taxonomy" id="2712223"/>
    <lineage>
        <taxon>Bacteria</taxon>
        <taxon>Bacillati</taxon>
        <taxon>Actinomycetota</taxon>
        <taxon>Actinomycetes</taxon>
        <taxon>Propionibacteriales</taxon>
        <taxon>Nocardioidaceae</taxon>
        <taxon>Nocardioides</taxon>
    </lineage>
</organism>
<gene>
    <name evidence="9" type="ORF">G5V58_18935</name>
</gene>
<name>A0A6G6WHF6_9ACTN</name>
<evidence type="ECO:0000313" key="9">
    <source>
        <dbReference type="EMBL" id="QIG44583.1"/>
    </source>
</evidence>
<feature type="transmembrane region" description="Helical" evidence="7">
    <location>
        <begin position="102"/>
        <end position="127"/>
    </location>
</feature>
<dbReference type="AlphaFoldDB" id="A0A6G6WHF6"/>
<evidence type="ECO:0000256" key="6">
    <source>
        <dbReference type="ARBA" id="ARBA00023136"/>
    </source>
</evidence>
<dbReference type="GO" id="GO:0005886">
    <property type="term" value="C:plasma membrane"/>
    <property type="evidence" value="ECO:0007669"/>
    <property type="project" value="UniProtKB-SubCell"/>
</dbReference>
<feature type="transmembrane region" description="Helical" evidence="7">
    <location>
        <begin position="361"/>
        <end position="384"/>
    </location>
</feature>
<feature type="transmembrane region" description="Helical" evidence="7">
    <location>
        <begin position="160"/>
        <end position="185"/>
    </location>
</feature>
<keyword evidence="5 7" id="KW-1133">Transmembrane helix</keyword>
<comment type="subcellular location">
    <subcellularLocation>
        <location evidence="1">Cell membrane</location>
        <topology evidence="1">Multi-pass membrane protein</topology>
    </subcellularLocation>
</comment>
<dbReference type="InterPro" id="IPR011701">
    <property type="entry name" value="MFS"/>
</dbReference>
<evidence type="ECO:0000256" key="2">
    <source>
        <dbReference type="ARBA" id="ARBA00022448"/>
    </source>
</evidence>
<dbReference type="InterPro" id="IPR004638">
    <property type="entry name" value="EmrB-like"/>
</dbReference>
<dbReference type="InterPro" id="IPR020846">
    <property type="entry name" value="MFS_dom"/>
</dbReference>
<feature type="transmembrane region" description="Helical" evidence="7">
    <location>
        <begin position="396"/>
        <end position="417"/>
    </location>
</feature>
<evidence type="ECO:0000256" key="5">
    <source>
        <dbReference type="ARBA" id="ARBA00022989"/>
    </source>
</evidence>
<keyword evidence="6 7" id="KW-0472">Membrane</keyword>
<evidence type="ECO:0000256" key="1">
    <source>
        <dbReference type="ARBA" id="ARBA00004651"/>
    </source>
</evidence>
<dbReference type="EMBL" id="CP049257">
    <property type="protein sequence ID" value="QIG44583.1"/>
    <property type="molecule type" value="Genomic_DNA"/>
</dbReference>
<dbReference type="PRINTS" id="PR01036">
    <property type="entry name" value="TCRTETB"/>
</dbReference>
<keyword evidence="3" id="KW-1003">Cell membrane</keyword>
<feature type="transmembrane region" description="Helical" evidence="7">
    <location>
        <begin position="197"/>
        <end position="216"/>
    </location>
</feature>
<reference evidence="9 10" key="1">
    <citation type="submission" date="2020-02" db="EMBL/GenBank/DDBJ databases">
        <title>Full genome sequence of Nocardioides sp. R-3366.</title>
        <authorList>
            <person name="Im W.-T."/>
        </authorList>
    </citation>
    <scope>NUCLEOTIDE SEQUENCE [LARGE SCALE GENOMIC DNA]</scope>
    <source>
        <strain evidence="9 10">R-3366</strain>
    </source>
</reference>
<feature type="domain" description="Major facilitator superfamily (MFS) profile" evidence="8">
    <location>
        <begin position="11"/>
        <end position="461"/>
    </location>
</feature>
<dbReference type="InterPro" id="IPR036259">
    <property type="entry name" value="MFS_trans_sf"/>
</dbReference>
<dbReference type="Gene3D" id="1.20.1720.10">
    <property type="entry name" value="Multidrug resistance protein D"/>
    <property type="match status" value="1"/>
</dbReference>
<dbReference type="CDD" id="cd17321">
    <property type="entry name" value="MFS_MMR_MDR_like"/>
    <property type="match status" value="1"/>
</dbReference>
<feature type="transmembrane region" description="Helical" evidence="7">
    <location>
        <begin position="294"/>
        <end position="316"/>
    </location>
</feature>
<sequence>MVTSTNGRWWALTATALSLLVVGLDMTVLNVALPDIAADLDASTSQLQWFADAYLLVLAAVMLPAGMLGDRLGRKGLTVGALVVFGAGSLWCAYAGSPGALIAARCVLGLGAAVLVPLAMSAVVVMFEPHERARAVMVLSLATMVGLPLGPVVGGALLQSFWWGSVFLVNAPVVLVALVAVVTFLPRGGVAQEGGGFDAVGVVLAALGLVGLTYGVIEAPERGWTDPLTLGCAGGAVVVLAAFLVWERRLRETVPVFDFAVWAHPAFRWGAVTAAVGSLSMFGVMFTVPQYFRLVLGADALGTGLRTLPLVLGMLVAMQVSMRLGARVAPRVLAAAGSLVVAAGMALGATTGLDDGSVRAAVWTALVGVGTGATLFAAQNAALVSLPRHRAGAGSALVQTLRQVGSVLGIAVLGAALSSRYAGAGDSAAHFVEGMDLALWVSVGVALVAAVLAAARLPRTPHAAQAESEGVDLARAA</sequence>
<dbReference type="Gene3D" id="1.20.1250.20">
    <property type="entry name" value="MFS general substrate transporter like domains"/>
    <property type="match status" value="1"/>
</dbReference>
<proteinExistence type="predicted"/>
<evidence type="ECO:0000259" key="8">
    <source>
        <dbReference type="PROSITE" id="PS50850"/>
    </source>
</evidence>
<keyword evidence="10" id="KW-1185">Reference proteome</keyword>
<evidence type="ECO:0000256" key="3">
    <source>
        <dbReference type="ARBA" id="ARBA00022475"/>
    </source>
</evidence>
<dbReference type="KEGG" id="nano:G5V58_18935"/>
<feature type="transmembrane region" description="Helical" evidence="7">
    <location>
        <begin position="49"/>
        <end position="69"/>
    </location>
</feature>